<dbReference type="InterPro" id="IPR000209">
    <property type="entry name" value="Peptidase_S8/S53_dom"/>
</dbReference>
<evidence type="ECO:0000256" key="5">
    <source>
        <dbReference type="ARBA" id="ARBA00022729"/>
    </source>
</evidence>
<dbReference type="Gene3D" id="2.60.40.1120">
    <property type="entry name" value="Carboxypeptidase-like, regulatory domain"/>
    <property type="match status" value="1"/>
</dbReference>
<dbReference type="GO" id="GO:0005509">
    <property type="term" value="F:calcium ion binding"/>
    <property type="evidence" value="ECO:0007669"/>
    <property type="project" value="InterPro"/>
</dbReference>
<accession>A0A1V1P883</accession>
<dbReference type="PROSITE" id="PS00137">
    <property type="entry name" value="SUBTILASE_HIS"/>
    <property type="match status" value="1"/>
</dbReference>
<evidence type="ECO:0000256" key="7">
    <source>
        <dbReference type="ARBA" id="ARBA00022825"/>
    </source>
</evidence>
<keyword evidence="8" id="KW-0106">Calcium</keyword>
<name>A0A1V1P883_9BACT</name>
<dbReference type="InterPro" id="IPR054399">
    <property type="entry name" value="Fervidolysin-like_N_prodom"/>
</dbReference>
<dbReference type="InterPro" id="IPR018247">
    <property type="entry name" value="EF_Hand_1_Ca_BS"/>
</dbReference>
<dbReference type="InterPro" id="IPR023827">
    <property type="entry name" value="Peptidase_S8_Asp-AS"/>
</dbReference>
<sequence>MNNNKRSVDHLLTYEHIEDQVIIKLLPSKQRASIKRVLKREMSASMVTSFTSIDAELWKLENMTVQDALIQYYNDPRVEYIEPNYRLTMFDIIPDDKHFSKLWGLNNSGQENGRYDADIDAPEAWSMHKGGGSIIVAVIDTGVDYNHQDLSDNMWTNQDEIPDNKIDDDNNGFIDDYYGYDFVNNDGDPYDDQSHGTHCAGTIAAIGNNGIGVAGVNWNARIMALKFLNNEGRGSTSDAIKALEYAIQMGASISNNSWGGDSYSQALYDAINKANSMGHIFVSAAGNGGSDKIGDNNDGMPVYPCTFNLENIVSVAATDINDQRAVFSNFGRISVDIGAPGVKIYSTLPGNNYGYKNGTSMATPHVTGSISLILGIFPSFQSWQVKDFIIQTVDSVSDLANTTVSGGRLNLFQALTMADRFEKEFCLSNTGQMDLAIEQISITGMNASHFRIQNDTCSNTNIRPENQCVVGISFTPLSTGLKIAYLKIVSNDPQNHLLTIPLKGKGIIKDFDNDGISDKFELFYGLDPDNPEDTSDDIDGDGLTNFEEYYYHTSPIDKDTDNDTMPDGFEIEHQLNPLSFADKLSDTDHDGILNQTEYLSGTDPNPNRYEISGSIATSIAGWKNLSVSNATVTINETGYTASTDRNGFFSFSHISEGQYTIQVTAPNFESVSTTIAIGGNNTQLNIEFPLLTIQQGLFTQMDMDQAVKNALKQFDAGLDGKISLEEAIQVLKILSEIHY</sequence>
<dbReference type="SUPFAM" id="SSF49464">
    <property type="entry name" value="Carboxypeptidase regulatory domain-like"/>
    <property type="match status" value="1"/>
</dbReference>
<dbReference type="GO" id="GO:0004252">
    <property type="term" value="F:serine-type endopeptidase activity"/>
    <property type="evidence" value="ECO:0007669"/>
    <property type="project" value="UniProtKB-UniRule"/>
</dbReference>
<dbReference type="PANTHER" id="PTHR43399:SF4">
    <property type="entry name" value="CELL WALL-ASSOCIATED PROTEASE"/>
    <property type="match status" value="1"/>
</dbReference>
<proteinExistence type="inferred from homology"/>
<dbReference type="GO" id="GO:0006508">
    <property type="term" value="P:proteolysis"/>
    <property type="evidence" value="ECO:0007669"/>
    <property type="project" value="UniProtKB-KW"/>
</dbReference>
<dbReference type="InterPro" id="IPR008969">
    <property type="entry name" value="CarboxyPept-like_regulatory"/>
</dbReference>
<evidence type="ECO:0000256" key="9">
    <source>
        <dbReference type="PROSITE-ProRule" id="PRU01240"/>
    </source>
</evidence>
<feature type="active site" description="Charge relay system" evidence="9">
    <location>
        <position position="140"/>
    </location>
</feature>
<dbReference type="SUPFAM" id="SSF47473">
    <property type="entry name" value="EF-hand"/>
    <property type="match status" value="1"/>
</dbReference>
<dbReference type="Pfam" id="PF22148">
    <property type="entry name" value="Fervidolysin_NPro-like"/>
    <property type="match status" value="1"/>
</dbReference>
<dbReference type="SUPFAM" id="SSF52743">
    <property type="entry name" value="Subtilisin-like"/>
    <property type="match status" value="1"/>
</dbReference>
<dbReference type="Gene3D" id="3.40.50.200">
    <property type="entry name" value="Peptidase S8/S53 domain"/>
    <property type="match status" value="1"/>
</dbReference>
<dbReference type="InterPro" id="IPR002048">
    <property type="entry name" value="EF_hand_dom"/>
</dbReference>
<protein>
    <submittedName>
        <fullName evidence="12">Peptidase S8/S53 subtilisin kexin sedolisin</fullName>
    </submittedName>
</protein>
<dbReference type="Proteomes" id="UP000189670">
    <property type="component" value="Unassembled WGS sequence"/>
</dbReference>
<dbReference type="Pfam" id="PF00082">
    <property type="entry name" value="Peptidase_S8"/>
    <property type="match status" value="1"/>
</dbReference>
<dbReference type="Pfam" id="PF18884">
    <property type="entry name" value="TSP3_bac"/>
    <property type="match status" value="2"/>
</dbReference>
<dbReference type="PROSITE" id="PS00138">
    <property type="entry name" value="SUBTILASE_SER"/>
    <property type="match status" value="1"/>
</dbReference>
<keyword evidence="3" id="KW-0964">Secreted</keyword>
<dbReference type="InterPro" id="IPR011992">
    <property type="entry name" value="EF-hand-dom_pair"/>
</dbReference>
<feature type="active site" description="Charge relay system" evidence="9">
    <location>
        <position position="360"/>
    </location>
</feature>
<comment type="similarity">
    <text evidence="2 9 10">Belongs to the peptidase S8 family.</text>
</comment>
<evidence type="ECO:0000313" key="13">
    <source>
        <dbReference type="Proteomes" id="UP000189670"/>
    </source>
</evidence>
<dbReference type="EMBL" id="ATBP01000334">
    <property type="protein sequence ID" value="ETR71008.1"/>
    <property type="molecule type" value="Genomic_DNA"/>
</dbReference>
<evidence type="ECO:0000313" key="12">
    <source>
        <dbReference type="EMBL" id="ETR71008.1"/>
    </source>
</evidence>
<feature type="active site" description="Charge relay system" evidence="9">
    <location>
        <position position="195"/>
    </location>
</feature>
<dbReference type="InterPro" id="IPR059100">
    <property type="entry name" value="TSP3_bac"/>
</dbReference>
<comment type="subcellular location">
    <subcellularLocation>
        <location evidence="1">Secreted</location>
    </subcellularLocation>
</comment>
<keyword evidence="5" id="KW-0732">Signal</keyword>
<dbReference type="AlphaFoldDB" id="A0A1V1P883"/>
<dbReference type="InterPro" id="IPR034204">
    <property type="entry name" value="PfSUB1-like_cat_dom"/>
</dbReference>
<feature type="domain" description="EF-hand" evidence="11">
    <location>
        <begin position="702"/>
        <end position="737"/>
    </location>
</feature>
<evidence type="ECO:0000256" key="4">
    <source>
        <dbReference type="ARBA" id="ARBA00022670"/>
    </source>
</evidence>
<dbReference type="PROSITE" id="PS50222">
    <property type="entry name" value="EF_HAND_2"/>
    <property type="match status" value="1"/>
</dbReference>
<evidence type="ECO:0000256" key="2">
    <source>
        <dbReference type="ARBA" id="ARBA00011073"/>
    </source>
</evidence>
<evidence type="ECO:0000259" key="11">
    <source>
        <dbReference type="PROSITE" id="PS50222"/>
    </source>
</evidence>
<dbReference type="CDD" id="cd07473">
    <property type="entry name" value="Peptidases_S8_Subtilisin_like"/>
    <property type="match status" value="1"/>
</dbReference>
<evidence type="ECO:0000256" key="8">
    <source>
        <dbReference type="ARBA" id="ARBA00022837"/>
    </source>
</evidence>
<dbReference type="PROSITE" id="PS00018">
    <property type="entry name" value="EF_HAND_1"/>
    <property type="match status" value="1"/>
</dbReference>
<dbReference type="InterPro" id="IPR036852">
    <property type="entry name" value="Peptidase_S8/S53_dom_sf"/>
</dbReference>
<comment type="caution">
    <text evidence="12">The sequence shown here is derived from an EMBL/GenBank/DDBJ whole genome shotgun (WGS) entry which is preliminary data.</text>
</comment>
<evidence type="ECO:0000256" key="3">
    <source>
        <dbReference type="ARBA" id="ARBA00022525"/>
    </source>
</evidence>
<dbReference type="PROSITE" id="PS51892">
    <property type="entry name" value="SUBTILASE"/>
    <property type="match status" value="1"/>
</dbReference>
<dbReference type="PRINTS" id="PR00723">
    <property type="entry name" value="SUBTILISIN"/>
</dbReference>
<evidence type="ECO:0000256" key="10">
    <source>
        <dbReference type="RuleBase" id="RU003355"/>
    </source>
</evidence>
<gene>
    <name evidence="12" type="ORF">OMM_02812</name>
</gene>
<keyword evidence="6 9" id="KW-0378">Hydrolase</keyword>
<dbReference type="PANTHER" id="PTHR43399">
    <property type="entry name" value="SUBTILISIN-RELATED"/>
    <property type="match status" value="1"/>
</dbReference>
<dbReference type="InterPro" id="IPR023828">
    <property type="entry name" value="Peptidase_S8_Ser-AS"/>
</dbReference>
<dbReference type="InterPro" id="IPR022398">
    <property type="entry name" value="Peptidase_S8_His-AS"/>
</dbReference>
<organism evidence="12 13">
    <name type="scientific">Candidatus Magnetoglobus multicellularis str. Araruama</name>
    <dbReference type="NCBI Taxonomy" id="890399"/>
    <lineage>
        <taxon>Bacteria</taxon>
        <taxon>Pseudomonadati</taxon>
        <taxon>Thermodesulfobacteriota</taxon>
        <taxon>Desulfobacteria</taxon>
        <taxon>Desulfobacterales</taxon>
        <taxon>Desulfobacteraceae</taxon>
        <taxon>Candidatus Magnetoglobus</taxon>
    </lineage>
</organism>
<keyword evidence="7 9" id="KW-0720">Serine protease</keyword>
<evidence type="ECO:0000256" key="1">
    <source>
        <dbReference type="ARBA" id="ARBA00004613"/>
    </source>
</evidence>
<dbReference type="InterPro" id="IPR051048">
    <property type="entry name" value="Peptidase_S8/S53_subtilisin"/>
</dbReference>
<dbReference type="PROSITE" id="PS00136">
    <property type="entry name" value="SUBTILASE_ASP"/>
    <property type="match status" value="1"/>
</dbReference>
<dbReference type="InterPro" id="IPR015500">
    <property type="entry name" value="Peptidase_S8_subtilisin-rel"/>
</dbReference>
<dbReference type="Pfam" id="PF13620">
    <property type="entry name" value="CarboxypepD_reg"/>
    <property type="match status" value="1"/>
</dbReference>
<reference evidence="13" key="1">
    <citation type="submission" date="2012-11" db="EMBL/GenBank/DDBJ databases">
        <authorList>
            <person name="Lucero-Rivera Y.E."/>
            <person name="Tovar-Ramirez D."/>
        </authorList>
    </citation>
    <scope>NUCLEOTIDE SEQUENCE [LARGE SCALE GENOMIC DNA]</scope>
    <source>
        <strain evidence="13">Araruama</strain>
    </source>
</reference>
<keyword evidence="4 9" id="KW-0645">Protease</keyword>
<evidence type="ECO:0000256" key="6">
    <source>
        <dbReference type="ARBA" id="ARBA00022801"/>
    </source>
</evidence>